<proteinExistence type="predicted"/>
<evidence type="ECO:0000256" key="2">
    <source>
        <dbReference type="ARBA" id="ARBA00022448"/>
    </source>
</evidence>
<evidence type="ECO:0000256" key="9">
    <source>
        <dbReference type="ARBA" id="ARBA00023303"/>
    </source>
</evidence>
<dbReference type="PANTHER" id="PTHR43427:SF6">
    <property type="entry name" value="CHLORIDE CHANNEL PROTEIN CLC-E"/>
    <property type="match status" value="1"/>
</dbReference>
<evidence type="ECO:0000313" key="11">
    <source>
        <dbReference type="EMBL" id="SMF89575.1"/>
    </source>
</evidence>
<dbReference type="GO" id="GO:0005254">
    <property type="term" value="F:chloride channel activity"/>
    <property type="evidence" value="ECO:0007669"/>
    <property type="project" value="UniProtKB-KW"/>
</dbReference>
<reference evidence="11 12" key="1">
    <citation type="submission" date="2017-04" db="EMBL/GenBank/DDBJ databases">
        <authorList>
            <person name="Afonso C.L."/>
            <person name="Miller P.J."/>
            <person name="Scott M.A."/>
            <person name="Spackman E."/>
            <person name="Goraichik I."/>
            <person name="Dimitrov K.M."/>
            <person name="Suarez D.L."/>
            <person name="Swayne D.E."/>
        </authorList>
    </citation>
    <scope>NUCLEOTIDE SEQUENCE [LARGE SCALE GENOMIC DNA]</scope>
    <source>
        <strain evidence="11 12">A2P</strain>
    </source>
</reference>
<dbReference type="PRINTS" id="PR00762">
    <property type="entry name" value="CLCHANNEL"/>
</dbReference>
<dbReference type="Gene3D" id="1.10.3080.10">
    <property type="entry name" value="Clc chloride channel"/>
    <property type="match status" value="1"/>
</dbReference>
<keyword evidence="3 10" id="KW-0812">Transmembrane</keyword>
<dbReference type="InterPro" id="IPR050368">
    <property type="entry name" value="ClC-type_chloride_channel"/>
</dbReference>
<dbReference type="InterPro" id="IPR046342">
    <property type="entry name" value="CBS_dom_sf"/>
</dbReference>
<dbReference type="Gene3D" id="3.10.580.10">
    <property type="entry name" value="CBS-domain"/>
    <property type="match status" value="1"/>
</dbReference>
<keyword evidence="9" id="KW-0407">Ion channel</keyword>
<evidence type="ECO:0000256" key="1">
    <source>
        <dbReference type="ARBA" id="ARBA00004141"/>
    </source>
</evidence>
<feature type="transmembrane region" description="Helical" evidence="10">
    <location>
        <begin position="93"/>
        <end position="112"/>
    </location>
</feature>
<evidence type="ECO:0000256" key="8">
    <source>
        <dbReference type="ARBA" id="ARBA00023214"/>
    </source>
</evidence>
<feature type="transmembrane region" description="Helical" evidence="10">
    <location>
        <begin position="395"/>
        <end position="421"/>
    </location>
</feature>
<dbReference type="RefSeq" id="WP_244561021.1">
    <property type="nucleotide sequence ID" value="NZ_FXAK01000009.1"/>
</dbReference>
<dbReference type="GO" id="GO:0034707">
    <property type="term" value="C:chloride channel complex"/>
    <property type="evidence" value="ECO:0007669"/>
    <property type="project" value="UniProtKB-KW"/>
</dbReference>
<sequence length="609" mass="63380">MSARIARRLNRERPPAGSYLVRLITRPSRGAVTFRQWVRRGEIGIVGLALLSGAAAGLLALLMSEATHGLHVALFGAGAQYGLSLLEDADPRLLLALPALGGLLLGLLNWGIARRGLRTPIDPIEANALHGGRMRLSDGAVVAAQNIVSNGFGASVGLEAAFAQVGSSFASRLGGAFGLRRGDLRVLVGCGTAGALAAAFCAPITGAFYAFELVVSTYSIASLAPVMASAVAGMLLASALGRTAVLAGAGSFAAPTLGDYALALLLGLLCGLLAIALMKGMTLVEALLRRAVPWGWLRPVAGGLAVGGLALLSTGVLSAGHGVLHLALASDLTLPLLLGLLVLKTAGTAISIGSGFRGGLFFASLLLGALFGKLFAIAGVTLLPPAMMPTTVDPMLYAVIGTSAFGAAVVGAPLALTFLALEGTRDFAVAGPVLVAVIAATMVVRRLFGYSFATWRFHLRGETIRSAHDIGWLRDLTVGRLMRRDVTTVPLGVSLAVIRRTYPLGATQRLIVVDDANRYAGLLLLPEVHAAGPVFDTIDPLVRLRQRALLPAMNAKEAMALFEDAETEAMAVVDGVQTLRVLGMLTEAHLLRRYGEEVDKRRRDEVGIP</sequence>
<comment type="subcellular location">
    <subcellularLocation>
        <location evidence="1">Membrane</location>
        <topology evidence="1">Multi-pass membrane protein</topology>
    </subcellularLocation>
</comment>
<evidence type="ECO:0000256" key="4">
    <source>
        <dbReference type="ARBA" id="ARBA00022989"/>
    </source>
</evidence>
<evidence type="ECO:0000256" key="3">
    <source>
        <dbReference type="ARBA" id="ARBA00022692"/>
    </source>
</evidence>
<feature type="transmembrane region" description="Helical" evidence="10">
    <location>
        <begin position="186"/>
        <end position="211"/>
    </location>
</feature>
<dbReference type="Proteomes" id="UP000192936">
    <property type="component" value="Unassembled WGS sequence"/>
</dbReference>
<dbReference type="SUPFAM" id="SSF81340">
    <property type="entry name" value="Clc chloride channel"/>
    <property type="match status" value="1"/>
</dbReference>
<evidence type="ECO:0000256" key="7">
    <source>
        <dbReference type="ARBA" id="ARBA00023173"/>
    </source>
</evidence>
<evidence type="ECO:0000313" key="12">
    <source>
        <dbReference type="Proteomes" id="UP000192936"/>
    </source>
</evidence>
<keyword evidence="6 10" id="KW-0472">Membrane</keyword>
<evidence type="ECO:0000256" key="5">
    <source>
        <dbReference type="ARBA" id="ARBA00023065"/>
    </source>
</evidence>
<feature type="transmembrane region" description="Helical" evidence="10">
    <location>
        <begin position="260"/>
        <end position="280"/>
    </location>
</feature>
<evidence type="ECO:0000256" key="10">
    <source>
        <dbReference type="SAM" id="Phobius"/>
    </source>
</evidence>
<feature type="transmembrane region" description="Helical" evidence="10">
    <location>
        <begin position="300"/>
        <end position="320"/>
    </location>
</feature>
<feature type="transmembrane region" description="Helical" evidence="10">
    <location>
        <begin position="43"/>
        <end position="63"/>
    </location>
</feature>
<evidence type="ECO:0000256" key="6">
    <source>
        <dbReference type="ARBA" id="ARBA00023136"/>
    </source>
</evidence>
<dbReference type="EMBL" id="FXAK01000009">
    <property type="protein sequence ID" value="SMF89575.1"/>
    <property type="molecule type" value="Genomic_DNA"/>
</dbReference>
<keyword evidence="2" id="KW-0813">Transport</keyword>
<keyword evidence="7" id="KW-0869">Chloride channel</keyword>
<dbReference type="Pfam" id="PF00654">
    <property type="entry name" value="Voltage_CLC"/>
    <property type="match status" value="1"/>
</dbReference>
<dbReference type="InterPro" id="IPR014743">
    <property type="entry name" value="Cl-channel_core"/>
</dbReference>
<name>A0A1X7HMS3_9PROT</name>
<protein>
    <submittedName>
        <fullName evidence="11">Chloride channel protein, CIC family</fullName>
    </submittedName>
</protein>
<keyword evidence="8" id="KW-0868">Chloride</keyword>
<dbReference type="AlphaFoldDB" id="A0A1X7HMS3"/>
<feature type="transmembrane region" description="Helical" evidence="10">
    <location>
        <begin position="427"/>
        <end position="448"/>
    </location>
</feature>
<keyword evidence="4 10" id="KW-1133">Transmembrane helix</keyword>
<dbReference type="PANTHER" id="PTHR43427">
    <property type="entry name" value="CHLORIDE CHANNEL PROTEIN CLC-E"/>
    <property type="match status" value="1"/>
</dbReference>
<keyword evidence="5" id="KW-0406">Ion transport</keyword>
<dbReference type="STRING" id="286727.SAMN02982917_6787"/>
<accession>A0A1X7HMS3</accession>
<feature type="transmembrane region" description="Helical" evidence="10">
    <location>
        <begin position="360"/>
        <end position="383"/>
    </location>
</feature>
<dbReference type="SUPFAM" id="SSF54631">
    <property type="entry name" value="CBS-domain pair"/>
    <property type="match status" value="1"/>
</dbReference>
<dbReference type="CDD" id="cd00400">
    <property type="entry name" value="Voltage_gated_ClC"/>
    <property type="match status" value="1"/>
</dbReference>
<gene>
    <name evidence="11" type="ORF">SAMN02982917_6787</name>
</gene>
<feature type="transmembrane region" description="Helical" evidence="10">
    <location>
        <begin position="332"/>
        <end position="354"/>
    </location>
</feature>
<organism evidence="11 12">
    <name type="scientific">Azospirillum oryzae</name>
    <dbReference type="NCBI Taxonomy" id="286727"/>
    <lineage>
        <taxon>Bacteria</taxon>
        <taxon>Pseudomonadati</taxon>
        <taxon>Pseudomonadota</taxon>
        <taxon>Alphaproteobacteria</taxon>
        <taxon>Rhodospirillales</taxon>
        <taxon>Azospirillaceae</taxon>
        <taxon>Azospirillum</taxon>
    </lineage>
</organism>
<dbReference type="InterPro" id="IPR001807">
    <property type="entry name" value="ClC"/>
</dbReference>